<feature type="domain" description="Putative ER transporter 6TM N-terminal" evidence="2">
    <location>
        <begin position="2"/>
        <end position="205"/>
    </location>
</feature>
<proteinExistence type="predicted"/>
<sequence>MTVLILINLTLRVLGSAAFYRPFLRPPPAGSLFVQVIAALSVLVGLSLGWAWGLVAMKAALATRPSANLDARYVLLYENAKAQNVTDLDEYVEIQIFNGFMLDTRVTVTYFCMVGVFIYLVARLRIAVPKLTPVQMFACIVSIVFVADAPLIPTFDGTLAKSLIVPYAIATGVGVVCSIVVFPVSSSTLLLDGIKALLGSMPVFLDACLFALRHPGRTMKTDGLMSTRLKIVTAYKALVRMWWQLFVPPALMMVGDHDGRDDVPGVGYAVFWRRLVLVIVGFSAAVFVHFLPRPPSANTQYRHILADSLASVRDRVALLASSHAAAADERRRLPPADLRQVAEQEALLTGDALPSILEPIKLTRLEFSADTLDAVCHLCMLLNHHVSQLLLFAASFPVEERARIFPAQVLKSSDPLPALLPTPLLSRSIAFARMALSNSQQGLLHRENQGSDRLRHYVVVLDAWVQVLGGTDELVLALKRAIGEAAHVI</sequence>
<keyword evidence="1" id="KW-0472">Membrane</keyword>
<organism evidence="3 4">
    <name type="scientific">Penicilliopsis zonata CBS 506.65</name>
    <dbReference type="NCBI Taxonomy" id="1073090"/>
    <lineage>
        <taxon>Eukaryota</taxon>
        <taxon>Fungi</taxon>
        <taxon>Dikarya</taxon>
        <taxon>Ascomycota</taxon>
        <taxon>Pezizomycotina</taxon>
        <taxon>Eurotiomycetes</taxon>
        <taxon>Eurotiomycetidae</taxon>
        <taxon>Eurotiales</taxon>
        <taxon>Aspergillaceae</taxon>
        <taxon>Penicilliopsis</taxon>
    </lineage>
</organism>
<dbReference type="Proteomes" id="UP000184188">
    <property type="component" value="Unassembled WGS sequence"/>
</dbReference>
<gene>
    <name evidence="3" type="ORF">ASPZODRAFT_26451</name>
</gene>
<dbReference type="PANTHER" id="PTHR37994">
    <property type="entry name" value="ARAE_2_N DOMAIN-CONTAINING PROTEIN-RELATED"/>
    <property type="match status" value="1"/>
</dbReference>
<dbReference type="InterPro" id="IPR018823">
    <property type="entry name" value="ArAE_2_N"/>
</dbReference>
<keyword evidence="4" id="KW-1185">Reference proteome</keyword>
<dbReference type="Pfam" id="PF10337">
    <property type="entry name" value="ArAE_2_N"/>
    <property type="match status" value="1"/>
</dbReference>
<evidence type="ECO:0000313" key="4">
    <source>
        <dbReference type="Proteomes" id="UP000184188"/>
    </source>
</evidence>
<dbReference type="AlphaFoldDB" id="A0A1L9SFB5"/>
<feature type="transmembrane region" description="Helical" evidence="1">
    <location>
        <begin position="108"/>
        <end position="128"/>
    </location>
</feature>
<dbReference type="RefSeq" id="XP_022580352.1">
    <property type="nucleotide sequence ID" value="XM_022728046.1"/>
</dbReference>
<feature type="transmembrane region" description="Helical" evidence="1">
    <location>
        <begin position="164"/>
        <end position="182"/>
    </location>
</feature>
<feature type="transmembrane region" description="Helical" evidence="1">
    <location>
        <begin position="32"/>
        <end position="55"/>
    </location>
</feature>
<feature type="transmembrane region" description="Helical" evidence="1">
    <location>
        <begin position="194"/>
        <end position="212"/>
    </location>
</feature>
<dbReference type="EMBL" id="KV878344">
    <property type="protein sequence ID" value="OJJ45842.1"/>
    <property type="molecule type" value="Genomic_DNA"/>
</dbReference>
<evidence type="ECO:0000259" key="2">
    <source>
        <dbReference type="Pfam" id="PF10337"/>
    </source>
</evidence>
<evidence type="ECO:0000313" key="3">
    <source>
        <dbReference type="EMBL" id="OJJ45842.1"/>
    </source>
</evidence>
<reference evidence="4" key="1">
    <citation type="journal article" date="2017" name="Genome Biol.">
        <title>Comparative genomics reveals high biological diversity and specific adaptations in the industrially and medically important fungal genus Aspergillus.</title>
        <authorList>
            <person name="de Vries R.P."/>
            <person name="Riley R."/>
            <person name="Wiebenga A."/>
            <person name="Aguilar-Osorio G."/>
            <person name="Amillis S."/>
            <person name="Uchima C.A."/>
            <person name="Anderluh G."/>
            <person name="Asadollahi M."/>
            <person name="Askin M."/>
            <person name="Barry K."/>
            <person name="Battaglia E."/>
            <person name="Bayram O."/>
            <person name="Benocci T."/>
            <person name="Braus-Stromeyer S.A."/>
            <person name="Caldana C."/>
            <person name="Canovas D."/>
            <person name="Cerqueira G.C."/>
            <person name="Chen F."/>
            <person name="Chen W."/>
            <person name="Choi C."/>
            <person name="Clum A."/>
            <person name="Dos Santos R.A."/>
            <person name="Damasio A.R."/>
            <person name="Diallinas G."/>
            <person name="Emri T."/>
            <person name="Fekete E."/>
            <person name="Flipphi M."/>
            <person name="Freyberg S."/>
            <person name="Gallo A."/>
            <person name="Gournas C."/>
            <person name="Habgood R."/>
            <person name="Hainaut M."/>
            <person name="Harispe M.L."/>
            <person name="Henrissat B."/>
            <person name="Hilden K.S."/>
            <person name="Hope R."/>
            <person name="Hossain A."/>
            <person name="Karabika E."/>
            <person name="Karaffa L."/>
            <person name="Karanyi Z."/>
            <person name="Krasevec N."/>
            <person name="Kuo A."/>
            <person name="Kusch H."/>
            <person name="LaButti K."/>
            <person name="Lagendijk E.L."/>
            <person name="Lapidus A."/>
            <person name="Levasseur A."/>
            <person name="Lindquist E."/>
            <person name="Lipzen A."/>
            <person name="Logrieco A.F."/>
            <person name="MacCabe A."/>
            <person name="Maekelae M.R."/>
            <person name="Malavazi I."/>
            <person name="Melin P."/>
            <person name="Meyer V."/>
            <person name="Mielnichuk N."/>
            <person name="Miskei M."/>
            <person name="Molnar A.P."/>
            <person name="Mule G."/>
            <person name="Ngan C.Y."/>
            <person name="Orejas M."/>
            <person name="Orosz E."/>
            <person name="Ouedraogo J.P."/>
            <person name="Overkamp K.M."/>
            <person name="Park H.-S."/>
            <person name="Perrone G."/>
            <person name="Piumi F."/>
            <person name="Punt P.J."/>
            <person name="Ram A.F."/>
            <person name="Ramon A."/>
            <person name="Rauscher S."/>
            <person name="Record E."/>
            <person name="Riano-Pachon D.M."/>
            <person name="Robert V."/>
            <person name="Roehrig J."/>
            <person name="Ruller R."/>
            <person name="Salamov A."/>
            <person name="Salih N.S."/>
            <person name="Samson R.A."/>
            <person name="Sandor E."/>
            <person name="Sanguinetti M."/>
            <person name="Schuetze T."/>
            <person name="Sepcic K."/>
            <person name="Shelest E."/>
            <person name="Sherlock G."/>
            <person name="Sophianopoulou V."/>
            <person name="Squina F.M."/>
            <person name="Sun H."/>
            <person name="Susca A."/>
            <person name="Todd R.B."/>
            <person name="Tsang A."/>
            <person name="Unkles S.E."/>
            <person name="van de Wiele N."/>
            <person name="van Rossen-Uffink D."/>
            <person name="Oliveira J.V."/>
            <person name="Vesth T.C."/>
            <person name="Visser J."/>
            <person name="Yu J.-H."/>
            <person name="Zhou M."/>
            <person name="Andersen M.R."/>
            <person name="Archer D.B."/>
            <person name="Baker S.E."/>
            <person name="Benoit I."/>
            <person name="Brakhage A.A."/>
            <person name="Braus G.H."/>
            <person name="Fischer R."/>
            <person name="Frisvad J.C."/>
            <person name="Goldman G.H."/>
            <person name="Houbraken J."/>
            <person name="Oakley B."/>
            <person name="Pocsi I."/>
            <person name="Scazzocchio C."/>
            <person name="Seiboth B."/>
            <person name="vanKuyk P.A."/>
            <person name="Wortman J."/>
            <person name="Dyer P.S."/>
            <person name="Grigoriev I.V."/>
        </authorList>
    </citation>
    <scope>NUCLEOTIDE SEQUENCE [LARGE SCALE GENOMIC DNA]</scope>
    <source>
        <strain evidence="4">CBS 506.65</strain>
    </source>
</reference>
<dbReference type="GeneID" id="34614510"/>
<protein>
    <recommendedName>
        <fullName evidence="2">Putative ER transporter 6TM N-terminal domain-containing protein</fullName>
    </recommendedName>
</protein>
<dbReference type="PANTHER" id="PTHR37994:SF3">
    <property type="entry name" value="ER TRANSPORTER 6TM N-TERMINAL DOMAIN-CONTAINING PROTEIN"/>
    <property type="match status" value="1"/>
</dbReference>
<keyword evidence="1" id="KW-1133">Transmembrane helix</keyword>
<dbReference type="VEuPathDB" id="FungiDB:ASPZODRAFT_26451"/>
<feature type="transmembrane region" description="Helical" evidence="1">
    <location>
        <begin position="233"/>
        <end position="251"/>
    </location>
</feature>
<dbReference type="STRING" id="1073090.A0A1L9SFB5"/>
<evidence type="ECO:0000256" key="1">
    <source>
        <dbReference type="SAM" id="Phobius"/>
    </source>
</evidence>
<name>A0A1L9SFB5_9EURO</name>
<feature type="transmembrane region" description="Helical" evidence="1">
    <location>
        <begin position="271"/>
        <end position="292"/>
    </location>
</feature>
<dbReference type="OrthoDB" id="2274698at2759"/>
<feature type="transmembrane region" description="Helical" evidence="1">
    <location>
        <begin position="134"/>
        <end position="152"/>
    </location>
</feature>
<accession>A0A1L9SFB5</accession>
<keyword evidence="1" id="KW-0812">Transmembrane</keyword>